<reference evidence="2 3" key="1">
    <citation type="submission" date="2010-03" db="EMBL/GenBank/DDBJ databases">
        <title>The genome sequence of Roseburia intestinalis XB6B4.</title>
        <authorList>
            <consortium name="metaHIT consortium -- http://www.metahit.eu/"/>
            <person name="Pajon A."/>
            <person name="Turner K."/>
            <person name="Parkhill J."/>
            <person name="Bernalier A."/>
        </authorList>
    </citation>
    <scope>NUCLEOTIDE SEQUENCE [LARGE SCALE GENOMIC DNA]</scope>
    <source>
        <strain evidence="2 3">XB6B4</strain>
    </source>
</reference>
<gene>
    <name evidence="2" type="ORF">RO1_36180</name>
</gene>
<feature type="transmembrane region" description="Helical" evidence="1">
    <location>
        <begin position="143"/>
        <end position="164"/>
    </location>
</feature>
<dbReference type="RefSeq" id="WP_015522094.1">
    <property type="nucleotide sequence ID" value="NC_021012.1"/>
</dbReference>
<organism evidence="2 3">
    <name type="scientific">Roseburia intestinalis XB6B4</name>
    <dbReference type="NCBI Taxonomy" id="718255"/>
    <lineage>
        <taxon>Bacteria</taxon>
        <taxon>Bacillati</taxon>
        <taxon>Bacillota</taxon>
        <taxon>Clostridia</taxon>
        <taxon>Lachnospirales</taxon>
        <taxon>Lachnospiraceae</taxon>
        <taxon>Roseburia</taxon>
    </lineage>
</organism>
<dbReference type="Proteomes" id="UP000008953">
    <property type="component" value="Chromosome"/>
</dbReference>
<reference evidence="2 3" key="2">
    <citation type="submission" date="2010-03" db="EMBL/GenBank/DDBJ databases">
        <authorList>
            <person name="Pajon A."/>
        </authorList>
    </citation>
    <scope>NUCLEOTIDE SEQUENCE [LARGE SCALE GENOMIC DNA]</scope>
    <source>
        <strain evidence="2 3">XB6B4</strain>
    </source>
</reference>
<feature type="transmembrane region" description="Helical" evidence="1">
    <location>
        <begin position="7"/>
        <end position="25"/>
    </location>
</feature>
<dbReference type="HOGENOM" id="CLU_579871_0_0_9"/>
<dbReference type="AlphaFoldDB" id="D4L2N1"/>
<dbReference type="KEGG" id="rix:RO1_36180"/>
<evidence type="ECO:0000313" key="2">
    <source>
        <dbReference type="EMBL" id="CBL13871.1"/>
    </source>
</evidence>
<keyword evidence="1" id="KW-0472">Membrane</keyword>
<dbReference type="EMBL" id="FP929050">
    <property type="protein sequence ID" value="CBL13871.1"/>
    <property type="molecule type" value="Genomic_DNA"/>
</dbReference>
<dbReference type="PATRIC" id="fig|718255.3.peg.989"/>
<evidence type="ECO:0000313" key="3">
    <source>
        <dbReference type="Proteomes" id="UP000008953"/>
    </source>
</evidence>
<sequence length="471" mass="54277">METLREIVLWIFGVSFFYGCGWELFRWIFVNKRFKEYADGLKTNIPTSEELMQIIRNMNCFLVKQVYYNEQGNVEVQGKYGKHRLNLEDGIIHVIRSKEDSRRNYNYVVEENAILDYIAKEENHTLPMNPFTKYKKAMRLTKLHTASLIGTFGGIFLLVVLYLIPSGNEYIEMVKGGAPSSYPQITYGEAFDDYFSDPDWQYFKSSSDRKVVEFHGKCMYGDKEAKLCFQFIIADDNETFSVEYLDIDGESQNMLTMGIALDSIFSSYEESHGMISSDDAEQNVDLGVDDTILNADHSDENVSDDFTDQTMQEDSLAQDENQYEFDDVDVNNLDYREMYSSFVVEMENEYPGNCTYSLYDINGDGRKDLLLSYGTCNADYENIIYTIDENGAISSTSPFYGIYSFYVAEDGNGLYEVYGYMGVEEVRRLTLQGNQAEEELLWSREIGDGEYYENDNPIEYAQGSDLSLLDE</sequence>
<accession>D4L2N1</accession>
<evidence type="ECO:0000256" key="1">
    <source>
        <dbReference type="SAM" id="Phobius"/>
    </source>
</evidence>
<proteinExistence type="predicted"/>
<keyword evidence="1" id="KW-0812">Transmembrane</keyword>
<dbReference type="PROSITE" id="PS51257">
    <property type="entry name" value="PROKAR_LIPOPROTEIN"/>
    <property type="match status" value="1"/>
</dbReference>
<protein>
    <submittedName>
        <fullName evidence="2">Uncharacterized protein</fullName>
    </submittedName>
</protein>
<name>D4L2N1_9FIRM</name>
<keyword evidence="1" id="KW-1133">Transmembrane helix</keyword>